<gene>
    <name evidence="1" type="ORF">Pmar_PMAR018479</name>
</gene>
<dbReference type="AlphaFoldDB" id="C5KZX9"/>
<evidence type="ECO:0000313" key="1">
    <source>
        <dbReference type="EMBL" id="EER09837.1"/>
    </source>
</evidence>
<evidence type="ECO:0000313" key="2">
    <source>
        <dbReference type="Proteomes" id="UP000007800"/>
    </source>
</evidence>
<keyword evidence="2" id="KW-1185">Reference proteome</keyword>
<accession>C5KZX9</accession>
<name>C5KZX9_PERM5</name>
<sequence>MSALAAIKDQAARLAPMLVDNPVEVWRLWKIFEKGFKTVPEDSPVLPRLAELMHAIGTAMRAVDPQLTASAAKDGFVGATAGDVLEMLHALREEIVYCYGGRMGEVLPPLVRCMNFIITLRLVADYEDPAGRALADVYIYYALQGVDSSSYQARTRGLGILLELAASSCVLTEVIREATVKTVIAATVEEVESGTRLGWEQQAVVLALLLTFLDVAVRGSSEGVSADAEDDIQTREALELLVKLLSGTASVEVRQIALVALAKSRTLEAFEELLMEPFLEAVIDSPDETRRSVLSPSFDGHTTTLPVDASPCLRCWWKRQIEETPREFPQRRELAELSTSHCLGALSYGITQRGRYAYRLVVFTSVGGGSIGIGFRPSESQVLDSFLSVGEEAVDSAAAHTWIKLFRSLSGPLFASLLIPHLHDLAAMCIGHLLAKGVPKAVSLEELSTLIWRKILMPYYREGAAQADAVREDRLVEFIRNFEPENAASMAIDQFREKLNAV</sequence>
<dbReference type="EMBL" id="GG677981">
    <property type="protein sequence ID" value="EER09837.1"/>
    <property type="molecule type" value="Genomic_DNA"/>
</dbReference>
<dbReference type="GeneID" id="9038184"/>
<proteinExistence type="predicted"/>
<dbReference type="Proteomes" id="UP000007800">
    <property type="component" value="Unassembled WGS sequence"/>
</dbReference>
<organism evidence="2">
    <name type="scientific">Perkinsus marinus (strain ATCC 50983 / TXsc)</name>
    <dbReference type="NCBI Taxonomy" id="423536"/>
    <lineage>
        <taxon>Eukaryota</taxon>
        <taxon>Sar</taxon>
        <taxon>Alveolata</taxon>
        <taxon>Perkinsozoa</taxon>
        <taxon>Perkinsea</taxon>
        <taxon>Perkinsida</taxon>
        <taxon>Perkinsidae</taxon>
        <taxon>Perkinsus</taxon>
    </lineage>
</organism>
<protein>
    <submittedName>
        <fullName evidence="1">Uncharacterized protein</fullName>
    </submittedName>
</protein>
<reference evidence="1 2" key="1">
    <citation type="submission" date="2008-07" db="EMBL/GenBank/DDBJ databases">
        <authorList>
            <person name="El-Sayed N."/>
            <person name="Caler E."/>
            <person name="Inman J."/>
            <person name="Amedeo P."/>
            <person name="Hass B."/>
            <person name="Wortman J."/>
        </authorList>
    </citation>
    <scope>NUCLEOTIDE SEQUENCE [LARGE SCALE GENOMIC DNA]</scope>
    <source>
        <strain evidence="2">ATCC 50983 / TXsc</strain>
    </source>
</reference>
<dbReference type="InParanoid" id="C5KZX9"/>
<dbReference type="RefSeq" id="XP_002778042.1">
    <property type="nucleotide sequence ID" value="XM_002777996.1"/>
</dbReference>
<dbReference type="OMA" id="ANTGDCI"/>